<sequence length="107" mass="12258">MASVDHSRKGSMKQRALKKLWGPSNMQLRVYIAKWLINDGLPYNTVTTESFRSLMEVAAGKPDVRLLEMEYTSAYKRPFLNLMHDIWTAGTEKKDVIGTSMSFIDKD</sequence>
<dbReference type="Proteomes" id="UP000018948">
    <property type="component" value="Unassembled WGS sequence"/>
</dbReference>
<dbReference type="OrthoDB" id="10359078at2759"/>
<protein>
    <submittedName>
        <fullName evidence="1">Uncharacterized protein</fullName>
    </submittedName>
</protein>
<reference evidence="1 2" key="1">
    <citation type="submission" date="2013-11" db="EMBL/GenBank/DDBJ databases">
        <title>The Genome Sequence of Phytophthora parasitica P10297.</title>
        <authorList>
            <consortium name="The Broad Institute Genomics Platform"/>
            <person name="Russ C."/>
            <person name="Tyler B."/>
            <person name="Panabieres F."/>
            <person name="Shan W."/>
            <person name="Tripathy S."/>
            <person name="Grunwald N."/>
            <person name="Machado M."/>
            <person name="Johnson C.S."/>
            <person name="Walker B."/>
            <person name="Young S.K."/>
            <person name="Zeng Q."/>
            <person name="Gargeya S."/>
            <person name="Fitzgerald M."/>
            <person name="Haas B."/>
            <person name="Abouelleil A."/>
            <person name="Allen A.W."/>
            <person name="Alvarado L."/>
            <person name="Arachchi H.M."/>
            <person name="Berlin A.M."/>
            <person name="Chapman S.B."/>
            <person name="Gainer-Dewar J."/>
            <person name="Goldberg J."/>
            <person name="Griggs A."/>
            <person name="Gujja S."/>
            <person name="Hansen M."/>
            <person name="Howarth C."/>
            <person name="Imamovic A."/>
            <person name="Ireland A."/>
            <person name="Larimer J."/>
            <person name="McCowan C."/>
            <person name="Murphy C."/>
            <person name="Pearson M."/>
            <person name="Poon T.W."/>
            <person name="Priest M."/>
            <person name="Roberts A."/>
            <person name="Saif S."/>
            <person name="Shea T."/>
            <person name="Sisk P."/>
            <person name="Sykes S."/>
            <person name="Wortman J."/>
            <person name="Nusbaum C."/>
            <person name="Birren B."/>
        </authorList>
    </citation>
    <scope>NUCLEOTIDE SEQUENCE [LARGE SCALE GENOMIC DNA]</scope>
    <source>
        <strain evidence="1 2">P10297</strain>
    </source>
</reference>
<dbReference type="EMBL" id="ANIY01005602">
    <property type="protein sequence ID" value="ETP27658.1"/>
    <property type="molecule type" value="Genomic_DNA"/>
</dbReference>
<dbReference type="AlphaFoldDB" id="W2XZ34"/>
<evidence type="ECO:0000313" key="2">
    <source>
        <dbReference type="Proteomes" id="UP000018948"/>
    </source>
</evidence>
<comment type="caution">
    <text evidence="1">The sequence shown here is derived from an EMBL/GenBank/DDBJ whole genome shotgun (WGS) entry which is preliminary data.</text>
</comment>
<organism evidence="1 2">
    <name type="scientific">Phytophthora nicotianae P10297</name>
    <dbReference type="NCBI Taxonomy" id="1317064"/>
    <lineage>
        <taxon>Eukaryota</taxon>
        <taxon>Sar</taxon>
        <taxon>Stramenopiles</taxon>
        <taxon>Oomycota</taxon>
        <taxon>Peronosporomycetes</taxon>
        <taxon>Peronosporales</taxon>
        <taxon>Peronosporaceae</taxon>
        <taxon>Phytophthora</taxon>
    </lineage>
</organism>
<evidence type="ECO:0000313" key="1">
    <source>
        <dbReference type="EMBL" id="ETP27658.1"/>
    </source>
</evidence>
<accession>W2XZ34</accession>
<gene>
    <name evidence="1" type="ORF">F442_23066</name>
</gene>
<proteinExistence type="predicted"/>
<name>W2XZ34_PHYNI</name>